<organism evidence="2 3">
    <name type="scientific">Anabaena cylindrica (strain ATCC 27899 / PCC 7122)</name>
    <dbReference type="NCBI Taxonomy" id="272123"/>
    <lineage>
        <taxon>Bacteria</taxon>
        <taxon>Bacillati</taxon>
        <taxon>Cyanobacteriota</taxon>
        <taxon>Cyanophyceae</taxon>
        <taxon>Nostocales</taxon>
        <taxon>Nostocaceae</taxon>
        <taxon>Anabaena</taxon>
    </lineage>
</organism>
<dbReference type="HOGENOM" id="CLU_2550904_0_0_3"/>
<dbReference type="EMBL" id="CP003659">
    <property type="protein sequence ID" value="AFZ59213.1"/>
    <property type="molecule type" value="Genomic_DNA"/>
</dbReference>
<dbReference type="AlphaFoldDB" id="K9ZJ17"/>
<sequence length="82" mass="9014">MASKDTNLKQNYRAKLVYRFFSGVAIGTFLIIIPISYASSTDLNLVQIIIALLVIISSGLLSSIWGEKFLNVVTQLLNSCGF</sequence>
<keyword evidence="1" id="KW-0812">Transmembrane</keyword>
<evidence type="ECO:0000313" key="2">
    <source>
        <dbReference type="EMBL" id="AFZ59213.1"/>
    </source>
</evidence>
<proteinExistence type="predicted"/>
<keyword evidence="1" id="KW-0472">Membrane</keyword>
<gene>
    <name evidence="2" type="ordered locus">Anacy_3835</name>
</gene>
<dbReference type="OrthoDB" id="46853at1161"/>
<reference evidence="3" key="1">
    <citation type="journal article" date="2013" name="Proc. Natl. Acad. Sci. U.S.A.">
        <title>Improving the coverage of the cyanobacterial phylum using diversity-driven genome sequencing.</title>
        <authorList>
            <person name="Shih P.M."/>
            <person name="Wu D."/>
            <person name="Latifi A."/>
            <person name="Axen S.D."/>
            <person name="Fewer D.P."/>
            <person name="Talla E."/>
            <person name="Calteau A."/>
            <person name="Cai F."/>
            <person name="Tandeau de Marsac N."/>
            <person name="Rippka R."/>
            <person name="Herdman M."/>
            <person name="Sivonen K."/>
            <person name="Coursin T."/>
            <person name="Laurent T."/>
            <person name="Goodwin L."/>
            <person name="Nolan M."/>
            <person name="Davenport K.W."/>
            <person name="Han C.S."/>
            <person name="Rubin E.M."/>
            <person name="Eisen J.A."/>
            <person name="Woyke T."/>
            <person name="Gugger M."/>
            <person name="Kerfeld C.A."/>
        </authorList>
    </citation>
    <scope>NUCLEOTIDE SEQUENCE [LARGE SCALE GENOMIC DNA]</scope>
    <source>
        <strain evidence="3">ATCC 27899 / PCC 7122</strain>
    </source>
</reference>
<name>K9ZJ17_ANACC</name>
<keyword evidence="1" id="KW-1133">Transmembrane helix</keyword>
<evidence type="ECO:0000256" key="1">
    <source>
        <dbReference type="SAM" id="Phobius"/>
    </source>
</evidence>
<dbReference type="PATRIC" id="fig|272123.3.peg.4166"/>
<accession>K9ZJ17</accession>
<dbReference type="RefSeq" id="WP_015215834.1">
    <property type="nucleotide sequence ID" value="NC_019771.1"/>
</dbReference>
<feature type="transmembrane region" description="Helical" evidence="1">
    <location>
        <begin position="45"/>
        <end position="65"/>
    </location>
</feature>
<keyword evidence="3" id="KW-1185">Reference proteome</keyword>
<dbReference type="Proteomes" id="UP000010474">
    <property type="component" value="Chromosome"/>
</dbReference>
<dbReference type="KEGG" id="acy:Anacy_3835"/>
<feature type="transmembrane region" description="Helical" evidence="1">
    <location>
        <begin position="20"/>
        <end position="39"/>
    </location>
</feature>
<evidence type="ECO:0000313" key="3">
    <source>
        <dbReference type="Proteomes" id="UP000010474"/>
    </source>
</evidence>
<protein>
    <submittedName>
        <fullName evidence="2">Uncharacterized protein</fullName>
    </submittedName>
</protein>